<evidence type="ECO:0000259" key="1">
    <source>
        <dbReference type="Pfam" id="PF00561"/>
    </source>
</evidence>
<name>A0A5E4QQW9_9NEOP</name>
<accession>A0A5E4QQW9</accession>
<keyword evidence="3" id="KW-1185">Reference proteome</keyword>
<dbReference type="EMBL" id="FZQP02004889">
    <property type="protein sequence ID" value="VVD00662.1"/>
    <property type="molecule type" value="Genomic_DNA"/>
</dbReference>
<dbReference type="InterPro" id="IPR029058">
    <property type="entry name" value="AB_hydrolase_fold"/>
</dbReference>
<reference evidence="2 3" key="1">
    <citation type="submission" date="2017-07" db="EMBL/GenBank/DDBJ databases">
        <authorList>
            <person name="Talla V."/>
            <person name="Backstrom N."/>
        </authorList>
    </citation>
    <scope>NUCLEOTIDE SEQUENCE [LARGE SCALE GENOMIC DNA]</scope>
</reference>
<evidence type="ECO:0000313" key="2">
    <source>
        <dbReference type="EMBL" id="VVD00662.1"/>
    </source>
</evidence>
<dbReference type="GO" id="GO:0006660">
    <property type="term" value="P:phosphatidylserine catabolic process"/>
    <property type="evidence" value="ECO:0007669"/>
    <property type="project" value="TreeGrafter"/>
</dbReference>
<sequence length="326" mass="36946">MAVLPLMFRYSKTVQRKMVFSNCINYPKHMDFTNPASCNVLGGRSFNVQFVSKVDNCPIKLGGWHIAPRSVFRDILSVNDSQTFCDRLQESLKATENPIVLYCHGNSNHRGSPHRLQMYKVFQDLNFHVITFDYRGYGDSTYVRPTERGVVEDALNVYTWLMNAVGTRKKPMVILWGHSLGTAIASNLVANLEELCRSTGTCLPQPDALVLEAPFNNLIVSWLPYYKDYFVKPFSSSSEYAFTTDQYLSKAKDIPLLILHSKGDKIVPYKLAVKLHDCIAESRVSGGAPLQFQMFDRGHNDLCEAPELPDVIRLAINLFEYGRSAR</sequence>
<protein>
    <recommendedName>
        <fullName evidence="1">AB hydrolase-1 domain-containing protein</fullName>
    </recommendedName>
</protein>
<dbReference type="GO" id="GO:0047372">
    <property type="term" value="F:monoacylglycerol lipase activity"/>
    <property type="evidence" value="ECO:0007669"/>
    <property type="project" value="TreeGrafter"/>
</dbReference>
<organism evidence="2 3">
    <name type="scientific">Leptidea sinapis</name>
    <dbReference type="NCBI Taxonomy" id="189913"/>
    <lineage>
        <taxon>Eukaryota</taxon>
        <taxon>Metazoa</taxon>
        <taxon>Ecdysozoa</taxon>
        <taxon>Arthropoda</taxon>
        <taxon>Hexapoda</taxon>
        <taxon>Insecta</taxon>
        <taxon>Pterygota</taxon>
        <taxon>Neoptera</taxon>
        <taxon>Endopterygota</taxon>
        <taxon>Lepidoptera</taxon>
        <taxon>Glossata</taxon>
        <taxon>Ditrysia</taxon>
        <taxon>Papilionoidea</taxon>
        <taxon>Pieridae</taxon>
        <taxon>Dismorphiinae</taxon>
        <taxon>Leptidea</taxon>
    </lineage>
</organism>
<dbReference type="Pfam" id="PF00561">
    <property type="entry name" value="Abhydrolase_1"/>
    <property type="match status" value="1"/>
</dbReference>
<gene>
    <name evidence="2" type="ORF">LSINAPIS_LOCUS11255</name>
</gene>
<feature type="domain" description="AB hydrolase-1" evidence="1">
    <location>
        <begin position="98"/>
        <end position="204"/>
    </location>
</feature>
<dbReference type="SUPFAM" id="SSF53474">
    <property type="entry name" value="alpha/beta-Hydrolases"/>
    <property type="match status" value="1"/>
</dbReference>
<dbReference type="GO" id="GO:0052651">
    <property type="term" value="P:monoacylglycerol catabolic process"/>
    <property type="evidence" value="ECO:0007669"/>
    <property type="project" value="TreeGrafter"/>
</dbReference>
<dbReference type="PANTHER" id="PTHR12277:SF194">
    <property type="entry name" value="FI04476P"/>
    <property type="match status" value="1"/>
</dbReference>
<evidence type="ECO:0000313" key="3">
    <source>
        <dbReference type="Proteomes" id="UP000324832"/>
    </source>
</evidence>
<dbReference type="GO" id="GO:0005789">
    <property type="term" value="C:endoplasmic reticulum membrane"/>
    <property type="evidence" value="ECO:0007669"/>
    <property type="project" value="TreeGrafter"/>
</dbReference>
<proteinExistence type="predicted"/>
<dbReference type="PANTHER" id="PTHR12277">
    <property type="entry name" value="ALPHA/BETA HYDROLASE DOMAIN-CONTAINING PROTEIN"/>
    <property type="match status" value="1"/>
</dbReference>
<dbReference type="Proteomes" id="UP000324832">
    <property type="component" value="Unassembled WGS sequence"/>
</dbReference>
<dbReference type="AlphaFoldDB" id="A0A5E4QQW9"/>
<dbReference type="Gene3D" id="3.40.50.1820">
    <property type="entry name" value="alpha/beta hydrolase"/>
    <property type="match status" value="1"/>
</dbReference>
<dbReference type="InterPro" id="IPR000073">
    <property type="entry name" value="AB_hydrolase_1"/>
</dbReference>
<dbReference type="GO" id="GO:0004622">
    <property type="term" value="F:phosphatidylcholine lysophospholipase activity"/>
    <property type="evidence" value="ECO:0007669"/>
    <property type="project" value="TreeGrafter"/>
</dbReference>